<dbReference type="Pfam" id="PF13041">
    <property type="entry name" value="PPR_2"/>
    <property type="match status" value="2"/>
</dbReference>
<accession>A0AAD4JRA3</accession>
<dbReference type="Gene3D" id="1.25.40.10">
    <property type="entry name" value="Tetratricopeptide repeat domain"/>
    <property type="match status" value="3"/>
</dbReference>
<dbReference type="FunFam" id="1.25.40.10:FF:000348">
    <property type="entry name" value="Pentatricopeptide repeat-containing protein chloroplastic"/>
    <property type="match status" value="1"/>
</dbReference>
<dbReference type="GO" id="GO:0009451">
    <property type="term" value="P:RNA modification"/>
    <property type="evidence" value="ECO:0007669"/>
    <property type="project" value="InterPro"/>
</dbReference>
<dbReference type="Pfam" id="PF01535">
    <property type="entry name" value="PPR"/>
    <property type="match status" value="3"/>
</dbReference>
<dbReference type="PROSITE" id="PS51375">
    <property type="entry name" value="PPR"/>
    <property type="match status" value="5"/>
</dbReference>
<proteinExistence type="predicted"/>
<evidence type="ECO:0000313" key="3">
    <source>
        <dbReference type="EMBL" id="KAH6837648.1"/>
    </source>
</evidence>
<dbReference type="EMBL" id="SDAM02000017">
    <property type="protein sequence ID" value="KAH6837648.1"/>
    <property type="molecule type" value="Genomic_DNA"/>
</dbReference>
<name>A0AAD4JRA3_PERFH</name>
<evidence type="ECO:0008006" key="5">
    <source>
        <dbReference type="Google" id="ProtNLM"/>
    </source>
</evidence>
<dbReference type="InterPro" id="IPR011990">
    <property type="entry name" value="TPR-like_helical_dom_sf"/>
</dbReference>
<dbReference type="PANTHER" id="PTHR47926">
    <property type="entry name" value="PENTATRICOPEPTIDE REPEAT-CONTAINING PROTEIN"/>
    <property type="match status" value="1"/>
</dbReference>
<dbReference type="NCBIfam" id="TIGR00756">
    <property type="entry name" value="PPR"/>
    <property type="match status" value="5"/>
</dbReference>
<comment type="caution">
    <text evidence="3">The sequence shown here is derived from an EMBL/GenBank/DDBJ whole genome shotgun (WGS) entry which is preliminary data.</text>
</comment>
<sequence length="495" mass="54745">MPKSPFNHLKSIHTTLSLIYHRCSIPQLNQIHSNLIVSGQIRDPFFAAKLGACFAIFDLSHALALLRLSSHRSVSIWNTVIRASSQNHRPQNAFLLCKHMIKNGVLPDNYTFSFVFRACAQLCDVVAALMCHSLVIKLGWERYDYVQNGLVHCYACCESVEFARNVFDESSDRDVITWTAVINGYLKIREIGPARELFDEMPNKNAASWSSMINGYAQMGMFMEALETFNDMLISGIRPNLSGIVGAVTACTYLGALAQGMWIHAYIDRSIMELDGVLGTALVDMYAKCGCIAIALDVFEKIPCRDVFAYTSLVSGLADHGESITALEVFRRMEDEGVEPNEVTFICALSACSRAGLVEEGLRIFRRMTDIYGIEARPQHYGCLVDLLGRAGLLEQAEKVVRSMPVEADAYVVGALLNACRVHGNMDSGKALADGLNEHSGVHVLVSNIYASSNKWEDVERVRKEMAEKRVKKVAGCSLVEVDGVVFEFGAGERS</sequence>
<gene>
    <name evidence="3" type="ORF">C2S53_017054</name>
</gene>
<dbReference type="GO" id="GO:0003723">
    <property type="term" value="F:RNA binding"/>
    <property type="evidence" value="ECO:0007669"/>
    <property type="project" value="InterPro"/>
</dbReference>
<feature type="repeat" description="PPR" evidence="2">
    <location>
        <begin position="341"/>
        <end position="371"/>
    </location>
</feature>
<organism evidence="3 4">
    <name type="scientific">Perilla frutescens var. hirtella</name>
    <name type="common">Perilla citriodora</name>
    <name type="synonym">Perilla setoyensis</name>
    <dbReference type="NCBI Taxonomy" id="608512"/>
    <lineage>
        <taxon>Eukaryota</taxon>
        <taxon>Viridiplantae</taxon>
        <taxon>Streptophyta</taxon>
        <taxon>Embryophyta</taxon>
        <taxon>Tracheophyta</taxon>
        <taxon>Spermatophyta</taxon>
        <taxon>Magnoliopsida</taxon>
        <taxon>eudicotyledons</taxon>
        <taxon>Gunneridae</taxon>
        <taxon>Pentapetalae</taxon>
        <taxon>asterids</taxon>
        <taxon>lamiids</taxon>
        <taxon>Lamiales</taxon>
        <taxon>Lamiaceae</taxon>
        <taxon>Nepetoideae</taxon>
        <taxon>Elsholtzieae</taxon>
        <taxon>Perilla</taxon>
    </lineage>
</organism>
<dbReference type="PANTHER" id="PTHR47926:SF416">
    <property type="entry name" value="(WILD MALAYSIAN BANANA) HYPOTHETICAL PROTEIN"/>
    <property type="match status" value="1"/>
</dbReference>
<keyword evidence="4" id="KW-1185">Reference proteome</keyword>
<reference evidence="3 4" key="1">
    <citation type="journal article" date="2021" name="Nat. Commun.">
        <title>Incipient diploidization of the medicinal plant Perilla within 10,000 years.</title>
        <authorList>
            <person name="Zhang Y."/>
            <person name="Shen Q."/>
            <person name="Leng L."/>
            <person name="Zhang D."/>
            <person name="Chen S."/>
            <person name="Shi Y."/>
            <person name="Ning Z."/>
            <person name="Chen S."/>
        </authorList>
    </citation>
    <scope>NUCLEOTIDE SEQUENCE [LARGE SCALE GENOMIC DNA]</scope>
    <source>
        <strain evidence="4">cv. PC099</strain>
    </source>
</reference>
<evidence type="ECO:0000313" key="4">
    <source>
        <dbReference type="Proteomes" id="UP001190926"/>
    </source>
</evidence>
<dbReference type="InterPro" id="IPR046960">
    <property type="entry name" value="PPR_At4g14850-like_plant"/>
</dbReference>
<protein>
    <recommendedName>
        <fullName evidence="5">Pentatricopeptide repeat-containing protein</fullName>
    </recommendedName>
</protein>
<dbReference type="FunFam" id="1.25.40.10:FF:000184">
    <property type="entry name" value="Pentatricopeptide repeat-containing protein, chloroplastic"/>
    <property type="match status" value="1"/>
</dbReference>
<feature type="repeat" description="PPR" evidence="2">
    <location>
        <begin position="306"/>
        <end position="340"/>
    </location>
</feature>
<evidence type="ECO:0000256" key="2">
    <source>
        <dbReference type="PROSITE-ProRule" id="PRU00708"/>
    </source>
</evidence>
<dbReference type="Pfam" id="PF20431">
    <property type="entry name" value="E_motif"/>
    <property type="match status" value="1"/>
</dbReference>
<feature type="repeat" description="PPR" evidence="2">
    <location>
        <begin position="205"/>
        <end position="239"/>
    </location>
</feature>
<evidence type="ECO:0000256" key="1">
    <source>
        <dbReference type="ARBA" id="ARBA00022737"/>
    </source>
</evidence>
<dbReference type="InterPro" id="IPR046848">
    <property type="entry name" value="E_motif"/>
</dbReference>
<dbReference type="Proteomes" id="UP001190926">
    <property type="component" value="Unassembled WGS sequence"/>
</dbReference>
<dbReference type="InterPro" id="IPR002885">
    <property type="entry name" value="PPR_rpt"/>
</dbReference>
<feature type="repeat" description="PPR" evidence="2">
    <location>
        <begin position="73"/>
        <end position="107"/>
    </location>
</feature>
<keyword evidence="1" id="KW-0677">Repeat</keyword>
<dbReference type="AlphaFoldDB" id="A0AAD4JRA3"/>
<feature type="repeat" description="PPR" evidence="2">
    <location>
        <begin position="174"/>
        <end position="204"/>
    </location>
</feature>